<reference evidence="2" key="2">
    <citation type="submission" date="2015-01" db="EMBL/GenBank/DDBJ databases">
        <title>Evolutionary Origins and Diversification of the Mycorrhizal Mutualists.</title>
        <authorList>
            <consortium name="DOE Joint Genome Institute"/>
            <consortium name="Mycorrhizal Genomics Consortium"/>
            <person name="Kohler A."/>
            <person name="Kuo A."/>
            <person name="Nagy L.G."/>
            <person name="Floudas D."/>
            <person name="Copeland A."/>
            <person name="Barry K.W."/>
            <person name="Cichocki N."/>
            <person name="Veneault-Fourrey C."/>
            <person name="LaButti K."/>
            <person name="Lindquist E.A."/>
            <person name="Lipzen A."/>
            <person name="Lundell T."/>
            <person name="Morin E."/>
            <person name="Murat C."/>
            <person name="Riley R."/>
            <person name="Ohm R."/>
            <person name="Sun H."/>
            <person name="Tunlid A."/>
            <person name="Henrissat B."/>
            <person name="Grigoriev I.V."/>
            <person name="Hibbett D.S."/>
            <person name="Martin F."/>
        </authorList>
    </citation>
    <scope>NUCLEOTIDE SEQUENCE [LARGE SCALE GENOMIC DNA]</scope>
    <source>
        <strain evidence="2">Ve08.2h10</strain>
    </source>
</reference>
<gene>
    <name evidence="1" type="ORF">PAXRUDRAFT_833941</name>
</gene>
<dbReference type="EMBL" id="KN826195">
    <property type="protein sequence ID" value="KIK79755.1"/>
    <property type="molecule type" value="Genomic_DNA"/>
</dbReference>
<evidence type="ECO:0000313" key="2">
    <source>
        <dbReference type="Proteomes" id="UP000054538"/>
    </source>
</evidence>
<keyword evidence="2" id="KW-1185">Reference proteome</keyword>
<dbReference type="AlphaFoldDB" id="A0A0D0DMP1"/>
<name>A0A0D0DMP1_9AGAM</name>
<organism evidence="1 2">
    <name type="scientific">Paxillus rubicundulus Ve08.2h10</name>
    <dbReference type="NCBI Taxonomy" id="930991"/>
    <lineage>
        <taxon>Eukaryota</taxon>
        <taxon>Fungi</taxon>
        <taxon>Dikarya</taxon>
        <taxon>Basidiomycota</taxon>
        <taxon>Agaricomycotina</taxon>
        <taxon>Agaricomycetes</taxon>
        <taxon>Agaricomycetidae</taxon>
        <taxon>Boletales</taxon>
        <taxon>Paxilineae</taxon>
        <taxon>Paxillaceae</taxon>
        <taxon>Paxillus</taxon>
    </lineage>
</organism>
<dbReference type="HOGENOM" id="CLU_2979726_0_0_1"/>
<reference evidence="1 2" key="1">
    <citation type="submission" date="2014-04" db="EMBL/GenBank/DDBJ databases">
        <authorList>
            <consortium name="DOE Joint Genome Institute"/>
            <person name="Kuo A."/>
            <person name="Kohler A."/>
            <person name="Jargeat P."/>
            <person name="Nagy L.G."/>
            <person name="Floudas D."/>
            <person name="Copeland A."/>
            <person name="Barry K.W."/>
            <person name="Cichocki N."/>
            <person name="Veneault-Fourrey C."/>
            <person name="LaButti K."/>
            <person name="Lindquist E.A."/>
            <person name="Lipzen A."/>
            <person name="Lundell T."/>
            <person name="Morin E."/>
            <person name="Murat C."/>
            <person name="Sun H."/>
            <person name="Tunlid A."/>
            <person name="Henrissat B."/>
            <person name="Grigoriev I.V."/>
            <person name="Hibbett D.S."/>
            <person name="Martin F."/>
            <person name="Nordberg H.P."/>
            <person name="Cantor M.N."/>
            <person name="Hua S.X."/>
        </authorList>
    </citation>
    <scope>NUCLEOTIDE SEQUENCE [LARGE SCALE GENOMIC DNA]</scope>
    <source>
        <strain evidence="1 2">Ve08.2h10</strain>
    </source>
</reference>
<protein>
    <submittedName>
        <fullName evidence="1">Uncharacterized protein</fullName>
    </submittedName>
</protein>
<dbReference type="InParanoid" id="A0A0D0DMP1"/>
<evidence type="ECO:0000313" key="1">
    <source>
        <dbReference type="EMBL" id="KIK79755.1"/>
    </source>
</evidence>
<sequence length="58" mass="6548">MGEFHLFLPRHLIFQTVSSRSRSLAISAGGKATCNYDNMHDIVMRHTAAMCTGNKLYF</sequence>
<accession>A0A0D0DMP1</accession>
<proteinExistence type="predicted"/>
<dbReference type="Proteomes" id="UP000054538">
    <property type="component" value="Unassembled WGS sequence"/>
</dbReference>